<evidence type="ECO:0000256" key="3">
    <source>
        <dbReference type="ARBA" id="ARBA00023163"/>
    </source>
</evidence>
<keyword evidence="3" id="KW-0804">Transcription</keyword>
<dbReference type="EMBL" id="CP095045">
    <property type="protein sequence ID" value="UOQ58054.1"/>
    <property type="molecule type" value="Genomic_DNA"/>
</dbReference>
<dbReference type="PANTHER" id="PTHR43537:SF5">
    <property type="entry name" value="UXU OPERON TRANSCRIPTIONAL REGULATOR"/>
    <property type="match status" value="1"/>
</dbReference>
<dbReference type="PANTHER" id="PTHR43537">
    <property type="entry name" value="TRANSCRIPTIONAL REGULATOR, GNTR FAMILY"/>
    <property type="match status" value="1"/>
</dbReference>
<dbReference type="SMART" id="SM00895">
    <property type="entry name" value="FCD"/>
    <property type="match status" value="1"/>
</dbReference>
<reference evidence="5 6" key="1">
    <citation type="submission" date="2022-04" db="EMBL/GenBank/DDBJ databases">
        <title>Leucobacter sp. isolated from rhizosphere of garlic.</title>
        <authorList>
            <person name="Won M."/>
            <person name="Lee C.-M."/>
            <person name="Woen H.-Y."/>
            <person name="Kwon S.-W."/>
        </authorList>
    </citation>
    <scope>NUCLEOTIDE SEQUENCE [LARGE SCALE GENOMIC DNA]</scope>
    <source>
        <strain evidence="5 6">H21R-40</strain>
    </source>
</reference>
<dbReference type="SUPFAM" id="SSF48008">
    <property type="entry name" value="GntR ligand-binding domain-like"/>
    <property type="match status" value="1"/>
</dbReference>
<dbReference type="InterPro" id="IPR000524">
    <property type="entry name" value="Tscrpt_reg_HTH_GntR"/>
</dbReference>
<protein>
    <submittedName>
        <fullName evidence="5">GntR family transcriptional regulator</fullName>
    </submittedName>
</protein>
<organism evidence="5 6">
    <name type="scientific">Leucobacter allii</name>
    <dbReference type="NCBI Taxonomy" id="2932247"/>
    <lineage>
        <taxon>Bacteria</taxon>
        <taxon>Bacillati</taxon>
        <taxon>Actinomycetota</taxon>
        <taxon>Actinomycetes</taxon>
        <taxon>Micrococcales</taxon>
        <taxon>Microbacteriaceae</taxon>
        <taxon>Leucobacter</taxon>
    </lineage>
</organism>
<gene>
    <name evidence="5" type="ORF">MUN78_04205</name>
</gene>
<dbReference type="Gene3D" id="1.10.10.10">
    <property type="entry name" value="Winged helix-like DNA-binding domain superfamily/Winged helix DNA-binding domain"/>
    <property type="match status" value="1"/>
</dbReference>
<feature type="domain" description="HTH gntR-type" evidence="4">
    <location>
        <begin position="18"/>
        <end position="88"/>
    </location>
</feature>
<name>A0ABY4FP45_9MICO</name>
<dbReference type="InterPro" id="IPR036388">
    <property type="entry name" value="WH-like_DNA-bd_sf"/>
</dbReference>
<dbReference type="SMART" id="SM00345">
    <property type="entry name" value="HTH_GNTR"/>
    <property type="match status" value="1"/>
</dbReference>
<keyword evidence="6" id="KW-1185">Reference proteome</keyword>
<evidence type="ECO:0000313" key="6">
    <source>
        <dbReference type="Proteomes" id="UP000831786"/>
    </source>
</evidence>
<dbReference type="PROSITE" id="PS50949">
    <property type="entry name" value="HTH_GNTR"/>
    <property type="match status" value="1"/>
</dbReference>
<dbReference type="InterPro" id="IPR011711">
    <property type="entry name" value="GntR_C"/>
</dbReference>
<sequence>MQQPLLGGDAPRDSAAVGPGVGSIAQRIATAISLGMLSVGERLPPESELAAQFGIAVATLRKALAELREQGIVETRRGRNGGTFVVRTPFPSAAALRASLAATSLVALRDFFDEQAAVSGMAARLAAERTSPDGRTRLAEFAFQAREARGMRDRSLADSRFHFEVAVLSQSPRLLASEQRLQSELSPFLWCEEICTASAQLAFTDHLAIVMAVEQRDPEEAGRLAVAHVRANMRLIVDGKLALARAALAEPDAEDGA</sequence>
<proteinExistence type="predicted"/>
<accession>A0ABY4FP45</accession>
<dbReference type="PRINTS" id="PR00035">
    <property type="entry name" value="HTHGNTR"/>
</dbReference>
<dbReference type="InterPro" id="IPR036390">
    <property type="entry name" value="WH_DNA-bd_sf"/>
</dbReference>
<evidence type="ECO:0000256" key="1">
    <source>
        <dbReference type="ARBA" id="ARBA00023015"/>
    </source>
</evidence>
<evidence type="ECO:0000259" key="4">
    <source>
        <dbReference type="PROSITE" id="PS50949"/>
    </source>
</evidence>
<keyword evidence="2" id="KW-0238">DNA-binding</keyword>
<evidence type="ECO:0000256" key="2">
    <source>
        <dbReference type="ARBA" id="ARBA00023125"/>
    </source>
</evidence>
<dbReference type="SUPFAM" id="SSF46785">
    <property type="entry name" value="Winged helix' DNA-binding domain"/>
    <property type="match status" value="1"/>
</dbReference>
<dbReference type="RefSeq" id="WP_244729005.1">
    <property type="nucleotide sequence ID" value="NZ_CP095045.1"/>
</dbReference>
<dbReference type="InterPro" id="IPR008920">
    <property type="entry name" value="TF_FadR/GntR_C"/>
</dbReference>
<dbReference type="Gene3D" id="1.20.120.530">
    <property type="entry name" value="GntR ligand-binding domain-like"/>
    <property type="match status" value="1"/>
</dbReference>
<dbReference type="CDD" id="cd07377">
    <property type="entry name" value="WHTH_GntR"/>
    <property type="match status" value="1"/>
</dbReference>
<dbReference type="Pfam" id="PF00392">
    <property type="entry name" value="GntR"/>
    <property type="match status" value="1"/>
</dbReference>
<dbReference type="Proteomes" id="UP000831786">
    <property type="component" value="Chromosome"/>
</dbReference>
<keyword evidence="1" id="KW-0805">Transcription regulation</keyword>
<evidence type="ECO:0000313" key="5">
    <source>
        <dbReference type="EMBL" id="UOQ58054.1"/>
    </source>
</evidence>
<dbReference type="Pfam" id="PF07729">
    <property type="entry name" value="FCD"/>
    <property type="match status" value="1"/>
</dbReference>